<evidence type="ECO:0000313" key="14">
    <source>
        <dbReference type="Proteomes" id="UP000534783"/>
    </source>
</evidence>
<name>A0A7X6IAN9_9BACT</name>
<reference evidence="13 14" key="1">
    <citation type="journal article" date="2020" name="Nature">
        <title>Bacterial chemolithoautotrophy via manganese oxidation.</title>
        <authorList>
            <person name="Yu H."/>
            <person name="Leadbetter J.R."/>
        </authorList>
    </citation>
    <scope>NUCLEOTIDE SEQUENCE [LARGE SCALE GENOMIC DNA]</scope>
    <source>
        <strain evidence="13 14">Mn-1</strain>
    </source>
</reference>
<dbReference type="GO" id="GO:0032259">
    <property type="term" value="P:methylation"/>
    <property type="evidence" value="ECO:0007669"/>
    <property type="project" value="UniProtKB-KW"/>
</dbReference>
<dbReference type="RefSeq" id="WP_168058825.1">
    <property type="nucleotide sequence ID" value="NZ_VTOW01000001.1"/>
</dbReference>
<dbReference type="AlphaFoldDB" id="A0A7X6IAN9"/>
<dbReference type="Proteomes" id="UP000534783">
    <property type="component" value="Unassembled WGS sequence"/>
</dbReference>
<comment type="similarity">
    <text evidence="3">Belongs to the nurim family.</text>
</comment>
<evidence type="ECO:0000256" key="4">
    <source>
        <dbReference type="ARBA" id="ARBA00012149"/>
    </source>
</evidence>
<feature type="transmembrane region" description="Helical" evidence="12">
    <location>
        <begin position="182"/>
        <end position="209"/>
    </location>
</feature>
<feature type="transmembrane region" description="Helical" evidence="12">
    <location>
        <begin position="12"/>
        <end position="33"/>
    </location>
</feature>
<evidence type="ECO:0000256" key="6">
    <source>
        <dbReference type="ARBA" id="ARBA00022679"/>
    </source>
</evidence>
<evidence type="ECO:0000256" key="9">
    <source>
        <dbReference type="ARBA" id="ARBA00022989"/>
    </source>
</evidence>
<dbReference type="NCBIfam" id="NF045656">
    <property type="entry name" value="MeththiolMtaseMddA"/>
    <property type="match status" value="1"/>
</dbReference>
<evidence type="ECO:0000256" key="7">
    <source>
        <dbReference type="ARBA" id="ARBA00022691"/>
    </source>
</evidence>
<evidence type="ECO:0000313" key="13">
    <source>
        <dbReference type="EMBL" id="NKE70584.1"/>
    </source>
</evidence>
<sequence length="257" mass="28966">MKRIIAFGYGVAAYAVFFVTFLYAAGFVGNLFVPKSIDSAPTRPIGQALLINLLLLGLFAFQHSVMARPAFKAWWTRIVPKPVERSTYVLFSSLALILMFWQWEPMGGVIWNVEDPAGRAILHGLFAFGWLLVLVTTFLINHFDLFGLRQVTLYLLGREYTPLQFKTPGPYKHVRHPLYVGWLFAFWAAPTMTVAHLVFALATTAYILIAIQLEERDLVAAHGEYAGYRRRVPMLIPRFMKKSAPIAAASPSEERAA</sequence>
<evidence type="ECO:0000256" key="5">
    <source>
        <dbReference type="ARBA" id="ARBA00022603"/>
    </source>
</evidence>
<keyword evidence="6 13" id="KW-0808">Transferase</keyword>
<proteinExistence type="inferred from homology"/>
<dbReference type="InterPro" id="IPR054700">
    <property type="entry name" value="MddA"/>
</dbReference>
<accession>A0A7X6IAN9</accession>
<evidence type="ECO:0000256" key="11">
    <source>
        <dbReference type="ARBA" id="ARBA00048134"/>
    </source>
</evidence>
<gene>
    <name evidence="13" type="ORF">MNODULE_07530</name>
</gene>
<evidence type="ECO:0000256" key="10">
    <source>
        <dbReference type="ARBA" id="ARBA00023136"/>
    </source>
</evidence>
<evidence type="ECO:0000256" key="12">
    <source>
        <dbReference type="SAM" id="Phobius"/>
    </source>
</evidence>
<comment type="caution">
    <text evidence="13">The sequence shown here is derived from an EMBL/GenBank/DDBJ whole genome shotgun (WGS) entry which is preliminary data.</text>
</comment>
<evidence type="ECO:0000256" key="2">
    <source>
        <dbReference type="ARBA" id="ARBA00004141"/>
    </source>
</evidence>
<evidence type="ECO:0000256" key="3">
    <source>
        <dbReference type="ARBA" id="ARBA00010631"/>
    </source>
</evidence>
<feature type="transmembrane region" description="Helical" evidence="12">
    <location>
        <begin position="123"/>
        <end position="140"/>
    </location>
</feature>
<feature type="transmembrane region" description="Helical" evidence="12">
    <location>
        <begin position="45"/>
        <end position="65"/>
    </location>
</feature>
<keyword evidence="5 13" id="KW-0489">Methyltransferase</keyword>
<dbReference type="GO" id="GO:0016020">
    <property type="term" value="C:membrane"/>
    <property type="evidence" value="ECO:0007669"/>
    <property type="project" value="UniProtKB-SubCell"/>
</dbReference>
<protein>
    <recommendedName>
        <fullName evidence="4">methanethiol S-methyltransferase</fullName>
        <ecNumber evidence="4">2.1.1.334</ecNumber>
    </recommendedName>
</protein>
<comment type="catalytic activity">
    <reaction evidence="11">
        <text>methanethiol + S-adenosyl-L-methionine = dimethyl sulfide + S-adenosyl-L-homocysteine + H(+)</text>
        <dbReference type="Rhea" id="RHEA:50428"/>
        <dbReference type="ChEBI" id="CHEBI:15378"/>
        <dbReference type="ChEBI" id="CHEBI:16007"/>
        <dbReference type="ChEBI" id="CHEBI:17437"/>
        <dbReference type="ChEBI" id="CHEBI:57856"/>
        <dbReference type="ChEBI" id="CHEBI:59789"/>
        <dbReference type="EC" id="2.1.1.334"/>
    </reaction>
</comment>
<dbReference type="InterPro" id="IPR033580">
    <property type="entry name" value="Nurim-like"/>
</dbReference>
<organism evidence="13 14">
    <name type="scientific">Candidatus Manganitrophus noduliformans</name>
    <dbReference type="NCBI Taxonomy" id="2606439"/>
    <lineage>
        <taxon>Bacteria</taxon>
        <taxon>Pseudomonadati</taxon>
        <taxon>Nitrospirota</taxon>
        <taxon>Nitrospiria</taxon>
        <taxon>Candidatus Troglogloeales</taxon>
        <taxon>Candidatus Manganitrophaceae</taxon>
        <taxon>Candidatus Manganitrophus</taxon>
    </lineage>
</organism>
<comment type="function">
    <text evidence="1">Catalyzes the methylation of methanethiol (MeSH) to yield dimethylsulphide (DMS).</text>
</comment>
<dbReference type="PANTHER" id="PTHR31040:SF1">
    <property type="entry name" value="NURIM"/>
    <property type="match status" value="1"/>
</dbReference>
<dbReference type="EMBL" id="VTOW01000001">
    <property type="protein sequence ID" value="NKE70584.1"/>
    <property type="molecule type" value="Genomic_DNA"/>
</dbReference>
<keyword evidence="10 12" id="KW-0472">Membrane</keyword>
<keyword evidence="14" id="KW-1185">Reference proteome</keyword>
<keyword evidence="9 12" id="KW-1133">Transmembrane helix</keyword>
<dbReference type="EC" id="2.1.1.334" evidence="4"/>
<feature type="transmembrane region" description="Helical" evidence="12">
    <location>
        <begin position="86"/>
        <end position="103"/>
    </location>
</feature>
<keyword evidence="7" id="KW-0949">S-adenosyl-L-methionine</keyword>
<evidence type="ECO:0000256" key="8">
    <source>
        <dbReference type="ARBA" id="ARBA00022692"/>
    </source>
</evidence>
<evidence type="ECO:0000256" key="1">
    <source>
        <dbReference type="ARBA" id="ARBA00002096"/>
    </source>
</evidence>
<dbReference type="GO" id="GO:0008168">
    <property type="term" value="F:methyltransferase activity"/>
    <property type="evidence" value="ECO:0007669"/>
    <property type="project" value="UniProtKB-KW"/>
</dbReference>
<keyword evidence="8 12" id="KW-0812">Transmembrane</keyword>
<comment type="subcellular location">
    <subcellularLocation>
        <location evidence="2">Membrane</location>
        <topology evidence="2">Multi-pass membrane protein</topology>
    </subcellularLocation>
</comment>
<dbReference type="PANTHER" id="PTHR31040">
    <property type="entry name" value="NURIM"/>
    <property type="match status" value="1"/>
</dbReference>
<dbReference type="Gene3D" id="1.20.120.1630">
    <property type="match status" value="1"/>
</dbReference>